<evidence type="ECO:0000259" key="2">
    <source>
        <dbReference type="PROSITE" id="PS51340"/>
    </source>
</evidence>
<dbReference type="PANTHER" id="PTHR30212:SF2">
    <property type="entry name" value="PROTEIN YIIM"/>
    <property type="match status" value="1"/>
</dbReference>
<dbReference type="InterPro" id="IPR052353">
    <property type="entry name" value="Benzoxazolinone_Detox_Enz"/>
</dbReference>
<dbReference type="Gene3D" id="2.40.33.20">
    <property type="entry name" value="PK beta-barrel domain-like"/>
    <property type="match status" value="1"/>
</dbReference>
<dbReference type="RefSeq" id="WP_191210874.1">
    <property type="nucleotide sequence ID" value="NZ_BAABKL010000033.1"/>
</dbReference>
<dbReference type="PROSITE" id="PS51340">
    <property type="entry name" value="MOSC"/>
    <property type="match status" value="1"/>
</dbReference>
<evidence type="ECO:0000313" key="4">
    <source>
        <dbReference type="Proteomes" id="UP000632289"/>
    </source>
</evidence>
<name>A0A927F1Q2_9ACTN</name>
<evidence type="ECO:0000256" key="1">
    <source>
        <dbReference type="SAM" id="MobiDB-lite"/>
    </source>
</evidence>
<proteinExistence type="predicted"/>
<reference evidence="3" key="1">
    <citation type="submission" date="2020-09" db="EMBL/GenBank/DDBJ databases">
        <title>Secondary metabolite and genome analysis of marine Streptomyces chumphonensis KK1-2T.</title>
        <authorList>
            <person name="Phongsopitanun W."/>
            <person name="Kanchanasin P."/>
            <person name="Pittayakhajonwut P."/>
            <person name="Suwanborirux K."/>
            <person name="Tanasupawat S."/>
        </authorList>
    </citation>
    <scope>NUCLEOTIDE SEQUENCE</scope>
    <source>
        <strain evidence="3">KK1-2</strain>
    </source>
</reference>
<dbReference type="PANTHER" id="PTHR30212">
    <property type="entry name" value="PROTEIN YIIM"/>
    <property type="match status" value="1"/>
</dbReference>
<dbReference type="Proteomes" id="UP000632289">
    <property type="component" value="Unassembled WGS sequence"/>
</dbReference>
<dbReference type="GO" id="GO:0030151">
    <property type="term" value="F:molybdenum ion binding"/>
    <property type="evidence" value="ECO:0007669"/>
    <property type="project" value="InterPro"/>
</dbReference>
<dbReference type="GO" id="GO:0003824">
    <property type="term" value="F:catalytic activity"/>
    <property type="evidence" value="ECO:0007669"/>
    <property type="project" value="InterPro"/>
</dbReference>
<feature type="domain" description="MOSC" evidence="2">
    <location>
        <begin position="28"/>
        <end position="161"/>
    </location>
</feature>
<dbReference type="SUPFAM" id="SSF50800">
    <property type="entry name" value="PK beta-barrel domain-like"/>
    <property type="match status" value="1"/>
</dbReference>
<comment type="caution">
    <text evidence="3">The sequence shown here is derived from an EMBL/GenBank/DDBJ whole genome shotgun (WGS) entry which is preliminary data.</text>
</comment>
<protein>
    <submittedName>
        <fullName evidence="3">MOSC domain-containing protein</fullName>
    </submittedName>
</protein>
<keyword evidence="4" id="KW-1185">Reference proteome</keyword>
<evidence type="ECO:0000313" key="3">
    <source>
        <dbReference type="EMBL" id="MBD3933578.1"/>
    </source>
</evidence>
<dbReference type="Pfam" id="PF03473">
    <property type="entry name" value="MOSC"/>
    <property type="match status" value="1"/>
</dbReference>
<dbReference type="InterPro" id="IPR005302">
    <property type="entry name" value="MoCF_Sase_C"/>
</dbReference>
<organism evidence="3 4">
    <name type="scientific">Streptomyces chumphonensis</name>
    <dbReference type="NCBI Taxonomy" id="1214925"/>
    <lineage>
        <taxon>Bacteria</taxon>
        <taxon>Bacillati</taxon>
        <taxon>Actinomycetota</taxon>
        <taxon>Actinomycetes</taxon>
        <taxon>Kitasatosporales</taxon>
        <taxon>Streptomycetaceae</taxon>
        <taxon>Streptomyces</taxon>
    </lineage>
</organism>
<dbReference type="EMBL" id="JACXYU010000010">
    <property type="protein sequence ID" value="MBD3933578.1"/>
    <property type="molecule type" value="Genomic_DNA"/>
</dbReference>
<accession>A0A927F1Q2</accession>
<dbReference type="AlphaFoldDB" id="A0A927F1Q2"/>
<feature type="region of interest" description="Disordered" evidence="1">
    <location>
        <begin position="208"/>
        <end position="243"/>
    </location>
</feature>
<gene>
    <name evidence="3" type="ORF">IF129_18715</name>
</gene>
<sequence length="243" mass="26553">MGRIVSINTGPCVSSDFARRGKTAIEKLPVEGGIRVTKLGLEGDEQAADFHGGELQAVYAYAREDLDWWSEQLRTPLRDGVFGENIDLAGFDACGAVLAEKWQVGETLLQVTAPRMACGTFGGWMKQPGWAKRFNNARRPGVYLRVLEEGRIAPGDRVERVWRPAKQITVAEAVGAILDEQDVLRRIIEMADEEPTWDRSAMMFHVSNRTRSGAKGQGATGQDTTGHTAGRLPATGHVEGPHA</sequence>
<dbReference type="InterPro" id="IPR011037">
    <property type="entry name" value="Pyrv_Knase-like_insert_dom_sf"/>
</dbReference>
<dbReference type="GO" id="GO:0030170">
    <property type="term" value="F:pyridoxal phosphate binding"/>
    <property type="evidence" value="ECO:0007669"/>
    <property type="project" value="InterPro"/>
</dbReference>